<reference evidence="3 4" key="1">
    <citation type="submission" date="2022-04" db="EMBL/GenBank/DDBJ databases">
        <title>Gracilibacillus sp. isolated from saltern.</title>
        <authorList>
            <person name="Won M."/>
            <person name="Lee C.-M."/>
            <person name="Woen H.-Y."/>
            <person name="Kwon S.-W."/>
        </authorList>
    </citation>
    <scope>NUCLEOTIDE SEQUENCE [LARGE SCALE GENOMIC DNA]</scope>
    <source>
        <strain evidence="3 4">SSPM10-3</strain>
    </source>
</reference>
<dbReference type="Pfam" id="PF22016">
    <property type="entry name" value="DUF6933"/>
    <property type="match status" value="1"/>
</dbReference>
<evidence type="ECO:0000313" key="3">
    <source>
        <dbReference type="EMBL" id="UOQ83489.1"/>
    </source>
</evidence>
<feature type="domain" description="Plasmid pRiA4b Orf3-like" evidence="1">
    <location>
        <begin position="114"/>
        <end position="294"/>
    </location>
</feature>
<dbReference type="PANTHER" id="PTHR41878">
    <property type="entry name" value="LEXA REPRESSOR-RELATED"/>
    <property type="match status" value="1"/>
</dbReference>
<dbReference type="EMBL" id="CP095071">
    <property type="protein sequence ID" value="UOQ83489.1"/>
    <property type="molecule type" value="Genomic_DNA"/>
</dbReference>
<dbReference type="PANTHER" id="PTHR41878:SF1">
    <property type="entry name" value="TNPR PROTEIN"/>
    <property type="match status" value="1"/>
</dbReference>
<dbReference type="InterPro" id="IPR053864">
    <property type="entry name" value="DUF6933"/>
</dbReference>
<dbReference type="InterPro" id="IPR012912">
    <property type="entry name" value="Plasmid_pRiA4b_Orf3-like"/>
</dbReference>
<dbReference type="SUPFAM" id="SSF159941">
    <property type="entry name" value="MM3350-like"/>
    <property type="match status" value="1"/>
</dbReference>
<sequence length="311" mass="35858">MKHVEQFLKQAIVDTLIADGFNEQVVRDELLADEISFTSTMDRKTVGSLNQTIQEIEIFMDKANDNSVIQLGVSNKANRMLKKSPQTRDYIWPIEEMQSLLEDKIGPGAFQQAAIQIKVSLRLETEQPVWRRLIVPLNCTFFDLHHILQKAFNWEDSHLHEFHLYQQETSLLDNYYLPKADYLLVSNEEAFDYQQDGQRMECVDQVVLGEVLGQFKSIAYNYDLGDDWQHIIEVEKRIEAFDSRYPVCLDGEGAAPPEDVGGMPGYSEFLEIITSDDHPDKVRMLSWAESAGYRPFEQLHQAGRIRQANPL</sequence>
<evidence type="ECO:0000259" key="2">
    <source>
        <dbReference type="Pfam" id="PF22016"/>
    </source>
</evidence>
<feature type="domain" description="DUF6933" evidence="2">
    <location>
        <begin position="2"/>
        <end position="96"/>
    </location>
</feature>
<proteinExistence type="predicted"/>
<dbReference type="Gene3D" id="3.10.290.30">
    <property type="entry name" value="MM3350-like"/>
    <property type="match status" value="1"/>
</dbReference>
<dbReference type="Pfam" id="PF07929">
    <property type="entry name" value="PRiA4_ORF3"/>
    <property type="match status" value="1"/>
</dbReference>
<dbReference type="RefSeq" id="WP_244740420.1">
    <property type="nucleotide sequence ID" value="NZ_CP095071.1"/>
</dbReference>
<gene>
    <name evidence="3" type="ORF">MUN87_12020</name>
</gene>
<keyword evidence="4" id="KW-1185">Reference proteome</keyword>
<organism evidence="3 4">
    <name type="scientific">Gracilibacillus salinarum</name>
    <dbReference type="NCBI Taxonomy" id="2932255"/>
    <lineage>
        <taxon>Bacteria</taxon>
        <taxon>Bacillati</taxon>
        <taxon>Bacillota</taxon>
        <taxon>Bacilli</taxon>
        <taxon>Bacillales</taxon>
        <taxon>Bacillaceae</taxon>
        <taxon>Gracilibacillus</taxon>
    </lineage>
</organism>
<evidence type="ECO:0000259" key="1">
    <source>
        <dbReference type="Pfam" id="PF07929"/>
    </source>
</evidence>
<name>A0ABY4GH62_9BACI</name>
<evidence type="ECO:0000313" key="4">
    <source>
        <dbReference type="Proteomes" id="UP000831537"/>
    </source>
</evidence>
<accession>A0ABY4GH62</accession>
<protein>
    <submittedName>
        <fullName evidence="3">Plasmid pRiA4b ORF-3 family protein</fullName>
    </submittedName>
</protein>
<dbReference type="Proteomes" id="UP000831537">
    <property type="component" value="Chromosome"/>
</dbReference>
<dbReference type="InterPro" id="IPR024047">
    <property type="entry name" value="MM3350-like_sf"/>
</dbReference>